<dbReference type="Pfam" id="PF08849">
    <property type="entry name" value="BrxA"/>
    <property type="match status" value="1"/>
</dbReference>
<dbReference type="InterPro" id="IPR023137">
    <property type="entry name" value="BrxA_sf"/>
</dbReference>
<dbReference type="RefSeq" id="WP_048723008.1">
    <property type="nucleotide sequence ID" value="NZ_CP024096.1"/>
</dbReference>
<sequence>MVKKQEYKSTIKSRPFLFLETKKASSLLLQGLKEFEVKEKAVVENIFQVNTESRKKELASIILARLKVL</sequence>
<evidence type="ECO:0000313" key="2">
    <source>
        <dbReference type="Proteomes" id="UP000242164"/>
    </source>
</evidence>
<evidence type="ECO:0000313" key="1">
    <source>
        <dbReference type="EMBL" id="SCL92860.1"/>
    </source>
</evidence>
<protein>
    <submittedName>
        <fullName evidence="1">Uncharacterized protein</fullName>
    </submittedName>
</protein>
<reference evidence="1 2" key="1">
    <citation type="submission" date="2016-08" db="EMBL/GenBank/DDBJ databases">
        <authorList>
            <person name="Loux V."/>
            <person name="Rue O."/>
        </authorList>
    </citation>
    <scope>NUCLEOTIDE SEQUENCE [LARGE SCALE GENOMIC DNA]</scope>
    <source>
        <strain evidence="1 2">AFSSA_08CEB44bac</strain>
    </source>
</reference>
<gene>
    <name evidence="1" type="ORF">BCB44BAC_02140</name>
</gene>
<name>A0AAX2CGV3_9BACI</name>
<comment type="caution">
    <text evidence="1">The sequence shown here is derived from an EMBL/GenBank/DDBJ whole genome shotgun (WGS) entry which is preliminary data.</text>
</comment>
<organism evidence="1 2">
    <name type="scientific">Bacillus cytotoxicus</name>
    <dbReference type="NCBI Taxonomy" id="580165"/>
    <lineage>
        <taxon>Bacteria</taxon>
        <taxon>Bacillati</taxon>
        <taxon>Bacillota</taxon>
        <taxon>Bacilli</taxon>
        <taxon>Bacillales</taxon>
        <taxon>Bacillaceae</taxon>
        <taxon>Bacillus</taxon>
        <taxon>Bacillus cereus group</taxon>
    </lineage>
</organism>
<dbReference type="InterPro" id="IPR014948">
    <property type="entry name" value="BrxA"/>
</dbReference>
<proteinExistence type="predicted"/>
<dbReference type="Gene3D" id="1.10.3540.10">
    <property type="entry name" value="uncharacterized protein from magnetospirillum magneticum domain"/>
    <property type="match status" value="1"/>
</dbReference>
<accession>A0AAX2CGV3</accession>
<dbReference type="EMBL" id="FMIK01000024">
    <property type="protein sequence ID" value="SCL92860.1"/>
    <property type="molecule type" value="Genomic_DNA"/>
</dbReference>
<dbReference type="Proteomes" id="UP000242164">
    <property type="component" value="Unassembled WGS sequence"/>
</dbReference>
<dbReference type="AlphaFoldDB" id="A0AAX2CGV3"/>